<dbReference type="Pfam" id="PF16561">
    <property type="entry name" value="AMPK1_CBM"/>
    <property type="match status" value="1"/>
</dbReference>
<accession>A0ABR2WKZ0</accession>
<feature type="compositionally biased region" description="Low complexity" evidence="2">
    <location>
        <begin position="266"/>
        <end position="275"/>
    </location>
</feature>
<dbReference type="Gene3D" id="6.20.250.60">
    <property type="match status" value="1"/>
</dbReference>
<dbReference type="PANTHER" id="PTHR10343:SF84">
    <property type="entry name" value="5'-AMP-ACTIVATED PROTEIN KINASE SUBUNIT BETA-1"/>
    <property type="match status" value="1"/>
</dbReference>
<dbReference type="SUPFAM" id="SSF160219">
    <property type="entry name" value="AMPKBI-like"/>
    <property type="match status" value="1"/>
</dbReference>
<comment type="similarity">
    <text evidence="1">Belongs to the 5'-AMP-activated protein kinase beta subunit family.</text>
</comment>
<reference evidence="4 5" key="1">
    <citation type="submission" date="2023-04" db="EMBL/GenBank/DDBJ databases">
        <title>Genome of Basidiobolus ranarum AG-B5.</title>
        <authorList>
            <person name="Stajich J.E."/>
            <person name="Carter-House D."/>
            <person name="Gryganskyi A."/>
        </authorList>
    </citation>
    <scope>NUCLEOTIDE SEQUENCE [LARGE SCALE GENOMIC DNA]</scope>
    <source>
        <strain evidence="4 5">AG-B5</strain>
    </source>
</reference>
<dbReference type="PANTHER" id="PTHR10343">
    <property type="entry name" value="5'-AMP-ACTIVATED PROTEIN KINASE , BETA SUBUNIT"/>
    <property type="match status" value="1"/>
</dbReference>
<dbReference type="InterPro" id="IPR013783">
    <property type="entry name" value="Ig-like_fold"/>
</dbReference>
<evidence type="ECO:0000259" key="3">
    <source>
        <dbReference type="SMART" id="SM01010"/>
    </source>
</evidence>
<dbReference type="SUPFAM" id="SSF81296">
    <property type="entry name" value="E set domains"/>
    <property type="match status" value="1"/>
</dbReference>
<dbReference type="InterPro" id="IPR050827">
    <property type="entry name" value="CRP1_MDG1_kinase"/>
</dbReference>
<gene>
    <name evidence="4" type="primary">GAL83_2</name>
    <name evidence="4" type="ORF">K7432_012387</name>
</gene>
<sequence length="370" mass="40133">MGNTNSSQPENKAPEAVTYTSQEHYNNLQADKPLRTAKGTNGGGGRNPPESSRPLSIRKVLLNKPQFQPNISNSPFVGSPLMSTDEFDMPSDSPVVRTGSPSAGKHTLQPDSFPSSFPSNEDHSTKSEASISPEVRVIHGFGPVPDDTPEIDPLIPTIISWSHGGTNVYVTGTFNGWKHKIRLNRSTSDFTTVIDFPPGRHRLKFIVDEEWKCSNDLLIAPDADGNLVNFIDVSPTGDEISGLQCNQEGDGNSENQNTPVSPPGSPSGSYSNIIPEYLTSSDKRDPSNTPVSGDSKGAKKPPILPPHLEKVLLNSALVSNDDPMALPVPNHVVLNHLYACSIRDGVMAVAGTTRYRQKYMSTVYYRPVTM</sequence>
<feature type="domain" description="Association with the SNF1 complex (ASC)" evidence="3">
    <location>
        <begin position="263"/>
        <end position="368"/>
    </location>
</feature>
<feature type="compositionally biased region" description="Polar residues" evidence="2">
    <location>
        <begin position="109"/>
        <end position="119"/>
    </location>
</feature>
<feature type="compositionally biased region" description="Polar residues" evidence="2">
    <location>
        <begin position="243"/>
        <end position="258"/>
    </location>
</feature>
<feature type="compositionally biased region" description="Polar residues" evidence="2">
    <location>
        <begin position="65"/>
        <end position="76"/>
    </location>
</feature>
<dbReference type="InterPro" id="IPR032640">
    <property type="entry name" value="AMPK1_CBM"/>
</dbReference>
<comment type="caution">
    <text evidence="4">The sequence shown here is derived from an EMBL/GenBank/DDBJ whole genome shotgun (WGS) entry which is preliminary data.</text>
</comment>
<dbReference type="SMART" id="SM01010">
    <property type="entry name" value="AMPKBI"/>
    <property type="match status" value="1"/>
</dbReference>
<dbReference type="Gene3D" id="2.60.40.10">
    <property type="entry name" value="Immunoglobulins"/>
    <property type="match status" value="1"/>
</dbReference>
<proteinExistence type="inferred from homology"/>
<name>A0ABR2WKZ0_9FUNG</name>
<organism evidence="4 5">
    <name type="scientific">Basidiobolus ranarum</name>
    <dbReference type="NCBI Taxonomy" id="34480"/>
    <lineage>
        <taxon>Eukaryota</taxon>
        <taxon>Fungi</taxon>
        <taxon>Fungi incertae sedis</taxon>
        <taxon>Zoopagomycota</taxon>
        <taxon>Entomophthoromycotina</taxon>
        <taxon>Basidiobolomycetes</taxon>
        <taxon>Basidiobolales</taxon>
        <taxon>Basidiobolaceae</taxon>
        <taxon>Basidiobolus</taxon>
    </lineage>
</organism>
<dbReference type="EMBL" id="JASJQH010001071">
    <property type="protein sequence ID" value="KAK9762153.1"/>
    <property type="molecule type" value="Genomic_DNA"/>
</dbReference>
<dbReference type="Proteomes" id="UP001479436">
    <property type="component" value="Unassembled WGS sequence"/>
</dbReference>
<keyword evidence="5" id="KW-1185">Reference proteome</keyword>
<dbReference type="InterPro" id="IPR006828">
    <property type="entry name" value="ASC_dom"/>
</dbReference>
<dbReference type="InterPro" id="IPR014756">
    <property type="entry name" value="Ig_E-set"/>
</dbReference>
<feature type="region of interest" description="Disordered" evidence="2">
    <location>
        <begin position="239"/>
        <end position="305"/>
    </location>
</feature>
<evidence type="ECO:0000313" key="4">
    <source>
        <dbReference type="EMBL" id="KAK9762153.1"/>
    </source>
</evidence>
<evidence type="ECO:0000313" key="5">
    <source>
        <dbReference type="Proteomes" id="UP001479436"/>
    </source>
</evidence>
<feature type="compositionally biased region" description="Polar residues" evidence="2">
    <location>
        <begin position="1"/>
        <end position="10"/>
    </location>
</feature>
<feature type="compositionally biased region" description="Polar residues" evidence="2">
    <location>
        <begin position="18"/>
        <end position="29"/>
    </location>
</feature>
<protein>
    <submittedName>
        <fullName evidence="4">Galactose metabolism- protein</fullName>
    </submittedName>
</protein>
<feature type="region of interest" description="Disordered" evidence="2">
    <location>
        <begin position="1"/>
        <end position="129"/>
    </location>
</feature>
<dbReference type="InterPro" id="IPR037256">
    <property type="entry name" value="ASC_dom_sf"/>
</dbReference>
<evidence type="ECO:0000256" key="2">
    <source>
        <dbReference type="SAM" id="MobiDB-lite"/>
    </source>
</evidence>
<evidence type="ECO:0000256" key="1">
    <source>
        <dbReference type="ARBA" id="ARBA00010926"/>
    </source>
</evidence>
<dbReference type="Pfam" id="PF04739">
    <property type="entry name" value="AMPKBI"/>
    <property type="match status" value="1"/>
</dbReference>
<dbReference type="CDD" id="cd02859">
    <property type="entry name" value="E_set_AMPKbeta_like_N"/>
    <property type="match status" value="1"/>
</dbReference>